<organism evidence="12 13">
    <name type="scientific">Basidiobolus ranarum</name>
    <dbReference type="NCBI Taxonomy" id="34480"/>
    <lineage>
        <taxon>Eukaryota</taxon>
        <taxon>Fungi</taxon>
        <taxon>Fungi incertae sedis</taxon>
        <taxon>Zoopagomycota</taxon>
        <taxon>Entomophthoromycotina</taxon>
        <taxon>Basidiobolomycetes</taxon>
        <taxon>Basidiobolales</taxon>
        <taxon>Basidiobolaceae</taxon>
        <taxon>Basidiobolus</taxon>
    </lineage>
</organism>
<keyword evidence="13" id="KW-1185">Reference proteome</keyword>
<dbReference type="InterPro" id="IPR026846">
    <property type="entry name" value="Nse2(Mms21)"/>
</dbReference>
<comment type="pathway">
    <text evidence="2">Protein modification; protein sumoylation.</text>
</comment>
<dbReference type="Proteomes" id="UP001479436">
    <property type="component" value="Unassembled WGS sequence"/>
</dbReference>
<protein>
    <recommendedName>
        <fullName evidence="11">SP-RING-type domain-containing protein</fullName>
    </recommendedName>
</protein>
<evidence type="ECO:0000256" key="5">
    <source>
        <dbReference type="ARBA" id="ARBA00022723"/>
    </source>
</evidence>
<evidence type="ECO:0000259" key="11">
    <source>
        <dbReference type="PROSITE" id="PS51044"/>
    </source>
</evidence>
<dbReference type="SMART" id="SM00504">
    <property type="entry name" value="Ubox"/>
    <property type="match status" value="1"/>
</dbReference>
<keyword evidence="9" id="KW-0539">Nucleus</keyword>
<proteinExistence type="inferred from homology"/>
<evidence type="ECO:0000313" key="13">
    <source>
        <dbReference type="Proteomes" id="UP001479436"/>
    </source>
</evidence>
<comment type="similarity">
    <text evidence="3">Belongs to the NSE2 family.</text>
</comment>
<evidence type="ECO:0000313" key="12">
    <source>
        <dbReference type="EMBL" id="KAK9712161.1"/>
    </source>
</evidence>
<dbReference type="PANTHER" id="PTHR21330">
    <property type="entry name" value="E3 SUMO-PROTEIN LIGASE NSE2"/>
    <property type="match status" value="1"/>
</dbReference>
<keyword evidence="8" id="KW-0862">Zinc</keyword>
<reference evidence="12 13" key="1">
    <citation type="submission" date="2023-04" db="EMBL/GenBank/DDBJ databases">
        <title>Genome of Basidiobolus ranarum AG-B5.</title>
        <authorList>
            <person name="Stajich J.E."/>
            <person name="Carter-House D."/>
            <person name="Gryganskyi A."/>
        </authorList>
    </citation>
    <scope>NUCLEOTIDE SEQUENCE [LARGE SCALE GENOMIC DNA]</scope>
    <source>
        <strain evidence="12 13">AG-B5</strain>
    </source>
</reference>
<dbReference type="Gene3D" id="3.30.40.10">
    <property type="entry name" value="Zinc/RING finger domain, C3HC4 (zinc finger)"/>
    <property type="match status" value="1"/>
</dbReference>
<evidence type="ECO:0000256" key="10">
    <source>
        <dbReference type="PROSITE-ProRule" id="PRU00452"/>
    </source>
</evidence>
<evidence type="ECO:0000256" key="8">
    <source>
        <dbReference type="ARBA" id="ARBA00022833"/>
    </source>
</evidence>
<dbReference type="EMBL" id="JASJQH010007234">
    <property type="protein sequence ID" value="KAK9712161.1"/>
    <property type="molecule type" value="Genomic_DNA"/>
</dbReference>
<dbReference type="InterPro" id="IPR013083">
    <property type="entry name" value="Znf_RING/FYVE/PHD"/>
</dbReference>
<keyword evidence="6 10" id="KW-0863">Zinc-finger</keyword>
<evidence type="ECO:0000256" key="3">
    <source>
        <dbReference type="ARBA" id="ARBA00008212"/>
    </source>
</evidence>
<evidence type="ECO:0000256" key="2">
    <source>
        <dbReference type="ARBA" id="ARBA00004718"/>
    </source>
</evidence>
<dbReference type="PROSITE" id="PS51044">
    <property type="entry name" value="ZF_SP_RING"/>
    <property type="match status" value="1"/>
</dbReference>
<comment type="caution">
    <text evidence="12">The sequence shown here is derived from an EMBL/GenBank/DDBJ whole genome shotgun (WGS) entry which is preliminary data.</text>
</comment>
<dbReference type="InterPro" id="IPR003613">
    <property type="entry name" value="Ubox_domain"/>
</dbReference>
<dbReference type="InterPro" id="IPR004181">
    <property type="entry name" value="Znf_MIZ"/>
</dbReference>
<gene>
    <name evidence="12" type="ORF">K7432_007341</name>
</gene>
<evidence type="ECO:0000256" key="9">
    <source>
        <dbReference type="ARBA" id="ARBA00023242"/>
    </source>
</evidence>
<accession>A0ABR2W082</accession>
<evidence type="ECO:0000256" key="7">
    <source>
        <dbReference type="ARBA" id="ARBA00022786"/>
    </source>
</evidence>
<dbReference type="CDD" id="cd16651">
    <property type="entry name" value="SPL-RING_NSE2"/>
    <property type="match status" value="1"/>
</dbReference>
<evidence type="ECO:0000256" key="4">
    <source>
        <dbReference type="ARBA" id="ARBA00022679"/>
    </source>
</evidence>
<comment type="subcellular location">
    <subcellularLocation>
        <location evidence="1">Nucleus</location>
    </subcellularLocation>
</comment>
<keyword evidence="5" id="KW-0479">Metal-binding</keyword>
<dbReference type="Pfam" id="PF11789">
    <property type="entry name" value="zf-Nse"/>
    <property type="match status" value="1"/>
</dbReference>
<evidence type="ECO:0000256" key="1">
    <source>
        <dbReference type="ARBA" id="ARBA00004123"/>
    </source>
</evidence>
<dbReference type="SUPFAM" id="SSF57850">
    <property type="entry name" value="RING/U-box"/>
    <property type="match status" value="1"/>
</dbReference>
<feature type="domain" description="SP-RING-type" evidence="11">
    <location>
        <begin position="165"/>
        <end position="249"/>
    </location>
</feature>
<evidence type="ECO:0000256" key="6">
    <source>
        <dbReference type="ARBA" id="ARBA00022771"/>
    </source>
</evidence>
<keyword evidence="7" id="KW-0833">Ubl conjugation pathway</keyword>
<keyword evidence="4" id="KW-0808">Transferase</keyword>
<name>A0ABR2W082_9FUNG</name>
<sequence>MSQRSVGESSRQATQVDESTSAEVYFDPTYATKIGSYLTDFDSLLNQVNEAYGHLTEAAVDLENINSDTQPLDEGVKRVIDVEAQLKLQQRLLNDIKMRISRGEQIPNLVQHFKNEYRNVLQKWNSRSEDVRYLRNENYLEFKSKVWEVNHPNDPMPPLVDDGEQDEDLMVMSTSTVTLKCPITTTYLEDPVTSQVCKHSFSKEAIVGHIRQSRTVAASCPVSGCSKYIKISDLKPNKSLARRVKQWLQSQEEEEEEEYMDVE</sequence>
<dbReference type="PANTHER" id="PTHR21330:SF1">
    <property type="entry name" value="E3 SUMO-PROTEIN LIGASE NSE2"/>
    <property type="match status" value="1"/>
</dbReference>